<accession>A0AAX4JN11</accession>
<protein>
    <submittedName>
        <fullName evidence="1">Uncharacterized protein</fullName>
    </submittedName>
</protein>
<proteinExistence type="predicted"/>
<dbReference type="Proteomes" id="UP001355207">
    <property type="component" value="Chromosome 1"/>
</dbReference>
<keyword evidence="2" id="KW-1185">Reference proteome</keyword>
<reference evidence="1 2" key="1">
    <citation type="submission" date="2024-01" db="EMBL/GenBank/DDBJ databases">
        <title>Comparative genomics of Cryptococcus and Kwoniella reveals pathogenesis evolution and contrasting modes of karyotype evolution via chromosome fusion or intercentromeric recombination.</title>
        <authorList>
            <person name="Coelho M.A."/>
            <person name="David-Palma M."/>
            <person name="Shea T."/>
            <person name="Bowers K."/>
            <person name="McGinley-Smith S."/>
            <person name="Mohammad A.W."/>
            <person name="Gnirke A."/>
            <person name="Yurkov A.M."/>
            <person name="Nowrousian M."/>
            <person name="Sun S."/>
            <person name="Cuomo C.A."/>
            <person name="Heitman J."/>
        </authorList>
    </citation>
    <scope>NUCLEOTIDE SEQUENCE [LARGE SCALE GENOMIC DNA]</scope>
    <source>
        <strain evidence="1 2">CBS 6074</strain>
    </source>
</reference>
<dbReference type="GeneID" id="91091337"/>
<sequence>MTTALPSPNVVTESNGIAARDAKSDFEAKYGGEILLTGPYYMKVDTGNKDDQSISEHGHVVFQLDPATCASNGKQTFCNTAAEVVPFDIENIHSDVTTMKWTFFAYKPTDNGWFDYFSPINTIKCDITVSPIVKDDSGTLEIHTAKPFIKEIDPLRLFKLICEGGEGDVENDST</sequence>
<dbReference type="AlphaFoldDB" id="A0AAX4JN11"/>
<dbReference type="RefSeq" id="XP_066072561.1">
    <property type="nucleotide sequence ID" value="XM_066216464.1"/>
</dbReference>
<gene>
    <name evidence="1" type="ORF">L201_000665</name>
</gene>
<evidence type="ECO:0000313" key="1">
    <source>
        <dbReference type="EMBL" id="WWC85798.1"/>
    </source>
</evidence>
<name>A0AAX4JN11_9TREE</name>
<evidence type="ECO:0000313" key="2">
    <source>
        <dbReference type="Proteomes" id="UP001355207"/>
    </source>
</evidence>
<organism evidence="1 2">
    <name type="scientific">Kwoniella dendrophila CBS 6074</name>
    <dbReference type="NCBI Taxonomy" id="1295534"/>
    <lineage>
        <taxon>Eukaryota</taxon>
        <taxon>Fungi</taxon>
        <taxon>Dikarya</taxon>
        <taxon>Basidiomycota</taxon>
        <taxon>Agaricomycotina</taxon>
        <taxon>Tremellomycetes</taxon>
        <taxon>Tremellales</taxon>
        <taxon>Cryptococcaceae</taxon>
        <taxon>Kwoniella</taxon>
    </lineage>
</organism>
<dbReference type="EMBL" id="CP144098">
    <property type="protein sequence ID" value="WWC85798.1"/>
    <property type="molecule type" value="Genomic_DNA"/>
</dbReference>